<evidence type="ECO:0000256" key="1">
    <source>
        <dbReference type="SAM" id="Phobius"/>
    </source>
</evidence>
<gene>
    <name evidence="2" type="ORF">J5U23_01877</name>
</gene>
<sequence>MAFNYFFNHFSISSLYYDYVYIVLPQYYMLMSSLLMTGSAHEVLGVIKGGWEGNDVSLD</sequence>
<keyword evidence="1" id="KW-0472">Membrane</keyword>
<dbReference type="KEGG" id="sshi:J5U23_01877"/>
<keyword evidence="1" id="KW-0812">Transmembrane</keyword>
<keyword evidence="1" id="KW-1133">Transmembrane helix</keyword>
<accession>A0A8F5GTJ8</accession>
<dbReference type="Proteomes" id="UP000694018">
    <property type="component" value="Chromosome"/>
</dbReference>
<dbReference type="AlphaFoldDB" id="A0A8F5GTJ8"/>
<feature type="transmembrane region" description="Helical" evidence="1">
    <location>
        <begin position="6"/>
        <end position="24"/>
    </location>
</feature>
<name>A0A8F5GTJ8_SACSH</name>
<organism evidence="2 3">
    <name type="scientific">Saccharolobus shibatae (strain ATCC 51178 / DSM 5389 / JCM 8931 / NBRC 15437 / B12)</name>
    <name type="common">Sulfolobus shibatae</name>
    <dbReference type="NCBI Taxonomy" id="523848"/>
    <lineage>
        <taxon>Archaea</taxon>
        <taxon>Thermoproteota</taxon>
        <taxon>Thermoprotei</taxon>
        <taxon>Sulfolobales</taxon>
        <taxon>Sulfolobaceae</taxon>
        <taxon>Saccharolobus</taxon>
    </lineage>
</organism>
<reference evidence="2" key="1">
    <citation type="journal article" date="2021" name="Environ. Microbiol.">
        <title>New insights into the diversity and evolution of the archaeal mobilome from three complete genomes of Saccharolobus shibatae.</title>
        <authorList>
            <person name="Medvedeva S."/>
            <person name="Brandt D."/>
            <person name="Cvirkaite-Krupovic V."/>
            <person name="Liu Y."/>
            <person name="Severinov K."/>
            <person name="Ishino S."/>
            <person name="Ishino Y."/>
            <person name="Prangishvili D."/>
            <person name="Kalinowski J."/>
            <person name="Krupovic M."/>
        </authorList>
    </citation>
    <scope>NUCLEOTIDE SEQUENCE</scope>
    <source>
        <strain evidence="2">B12</strain>
    </source>
</reference>
<evidence type="ECO:0000313" key="3">
    <source>
        <dbReference type="Proteomes" id="UP000694018"/>
    </source>
</evidence>
<proteinExistence type="predicted"/>
<protein>
    <submittedName>
        <fullName evidence="2">Uncharacterized protein</fullName>
    </submittedName>
</protein>
<dbReference type="EMBL" id="CP077717">
    <property type="protein sequence ID" value="QXJ29008.1"/>
    <property type="molecule type" value="Genomic_DNA"/>
</dbReference>
<evidence type="ECO:0000313" key="2">
    <source>
        <dbReference type="EMBL" id="QXJ29008.1"/>
    </source>
</evidence>